<gene>
    <name evidence="4" type="ORF">DBW97_02160</name>
</gene>
<dbReference type="AlphaFoldDB" id="A0A368BNE2"/>
<dbReference type="InterPro" id="IPR005631">
    <property type="entry name" value="SDH"/>
</dbReference>
<dbReference type="SUPFAM" id="SSF109910">
    <property type="entry name" value="YgfY-like"/>
    <property type="match status" value="1"/>
</dbReference>
<evidence type="ECO:0000256" key="1">
    <source>
        <dbReference type="ARBA" id="ARBA00008571"/>
    </source>
</evidence>
<dbReference type="Pfam" id="PF03937">
    <property type="entry name" value="Sdh5"/>
    <property type="match status" value="1"/>
</dbReference>
<dbReference type="InterPro" id="IPR036714">
    <property type="entry name" value="SDH_sf"/>
</dbReference>
<proteinExistence type="inferred from homology"/>
<keyword evidence="3" id="KW-0143">Chaperone</keyword>
<name>A0A368BNE2_9GAMM</name>
<evidence type="ECO:0000256" key="3">
    <source>
        <dbReference type="ARBA" id="ARBA00023186"/>
    </source>
</evidence>
<dbReference type="Gene3D" id="1.10.150.250">
    <property type="entry name" value="Flavinator of succinate dehydrogenase"/>
    <property type="match status" value="1"/>
</dbReference>
<accession>A0A368BNE2</accession>
<sequence length="77" mass="9307">MSKLLLIKKLNFKARRGMKETSEILGKLLDSINTFTDNELNQLECLLNLDDQYLFDLFFKEKDRFDEEFHDLKKYLK</sequence>
<dbReference type="Proteomes" id="UP000252147">
    <property type="component" value="Unassembled WGS sequence"/>
</dbReference>
<dbReference type="EMBL" id="QOPD01000002">
    <property type="protein sequence ID" value="RCL38839.1"/>
    <property type="molecule type" value="Genomic_DNA"/>
</dbReference>
<evidence type="ECO:0000256" key="2">
    <source>
        <dbReference type="ARBA" id="ARBA00019418"/>
    </source>
</evidence>
<evidence type="ECO:0000313" key="4">
    <source>
        <dbReference type="EMBL" id="RCL38839.1"/>
    </source>
</evidence>
<comment type="caution">
    <text evidence="4">The sequence shown here is derived from an EMBL/GenBank/DDBJ whole genome shotgun (WGS) entry which is preliminary data.</text>
</comment>
<evidence type="ECO:0000313" key="5">
    <source>
        <dbReference type="Proteomes" id="UP000252147"/>
    </source>
</evidence>
<protein>
    <recommendedName>
        <fullName evidence="2">FAD assembly factor SdhE</fullName>
    </recommendedName>
</protein>
<comment type="similarity">
    <text evidence="1">Belongs to the SdhE FAD assembly factor family.</text>
</comment>
<organism evidence="4 5">
    <name type="scientific">SAR86 cluster bacterium</name>
    <dbReference type="NCBI Taxonomy" id="2030880"/>
    <lineage>
        <taxon>Bacteria</taxon>
        <taxon>Pseudomonadati</taxon>
        <taxon>Pseudomonadota</taxon>
        <taxon>Gammaproteobacteria</taxon>
        <taxon>SAR86 cluster</taxon>
    </lineage>
</organism>
<reference evidence="4 5" key="1">
    <citation type="journal article" date="2018" name="Microbiome">
        <title>Fine metagenomic profile of the Mediterranean stratified and mixed water columns revealed by assembly and recruitment.</title>
        <authorList>
            <person name="Haro-Moreno J.M."/>
            <person name="Lopez-Perez M."/>
            <person name="De La Torre J.R."/>
            <person name="Picazo A."/>
            <person name="Camacho A."/>
            <person name="Rodriguez-Valera F."/>
        </authorList>
    </citation>
    <scope>NUCLEOTIDE SEQUENCE [LARGE SCALE GENOMIC DNA]</scope>
    <source>
        <strain evidence="4">MED-G83</strain>
    </source>
</reference>